<sequence length="392" mass="42682">MAEVLGVVAAAAQLASACLGLLQLTEKIKSSSSTLLRYQNQFQELHALSLSISQNPLLQTEEVFSHTQSLLIFLQHIPLEPLLQKGLLSRTWGFIRKDQYLSETSNCLEQRKSSLSLIISDIQARAIYDIRADIRVLSHCTTDLPLYQDPSDKPSLPDCAYNDDTKSFASMPGRFCNKSSRRNKSHSSTMSNSQQQESVQGSQGSPSAPNLSTTASLGATGATGAIGEQTHGNDWGSIDTPGSTARWTMILEERIRSASNLTAYSGNTVTDANMRNGHCRDSKGWVPGGNNMWLNNTAINCRKMINHCDTPYQDVNSPDDHGHAAAAGSSKAVTGYLTLYANNHLKGRTVKGGDEDFPESWMVNGYCEDASPMDSHGKANENATQPGKHEDK</sequence>
<feature type="region of interest" description="Disordered" evidence="1">
    <location>
        <begin position="368"/>
        <end position="392"/>
    </location>
</feature>
<dbReference type="eggNOG" id="ENOG502RF2S">
    <property type="taxonomic scope" value="Eukaryota"/>
</dbReference>
<dbReference type="HOGENOM" id="CLU_704378_0_0_1"/>
<keyword evidence="4" id="KW-1185">Reference proteome</keyword>
<keyword evidence="2" id="KW-0732">Signal</keyword>
<proteinExistence type="predicted"/>
<evidence type="ECO:0000256" key="2">
    <source>
        <dbReference type="SAM" id="SignalP"/>
    </source>
</evidence>
<evidence type="ECO:0000313" key="3">
    <source>
        <dbReference type="EMBL" id="EEY19059.1"/>
    </source>
</evidence>
<feature type="signal peptide" evidence="2">
    <location>
        <begin position="1"/>
        <end position="17"/>
    </location>
</feature>
<dbReference type="AlphaFoldDB" id="C9SK41"/>
<feature type="region of interest" description="Disordered" evidence="1">
    <location>
        <begin position="172"/>
        <end position="218"/>
    </location>
</feature>
<organism evidence="4">
    <name type="scientific">Verticillium alfalfae (strain VaMs.102 / ATCC MYA-4576 / FGSC 10136)</name>
    <name type="common">Verticillium wilt of alfalfa</name>
    <name type="synonym">Verticillium albo-atrum</name>
    <dbReference type="NCBI Taxonomy" id="526221"/>
    <lineage>
        <taxon>Eukaryota</taxon>
        <taxon>Fungi</taxon>
        <taxon>Dikarya</taxon>
        <taxon>Ascomycota</taxon>
        <taxon>Pezizomycotina</taxon>
        <taxon>Sordariomycetes</taxon>
        <taxon>Hypocreomycetidae</taxon>
        <taxon>Glomerellales</taxon>
        <taxon>Plectosphaerellaceae</taxon>
        <taxon>Verticillium</taxon>
    </lineage>
</organism>
<gene>
    <name evidence="3" type="ORF">VDBG_05168</name>
</gene>
<dbReference type="Proteomes" id="UP000008698">
    <property type="component" value="Unassembled WGS sequence"/>
</dbReference>
<name>C9SK41_VERA1</name>
<protein>
    <submittedName>
        <fullName evidence="3">Predicted protein</fullName>
    </submittedName>
</protein>
<accession>C9SK41</accession>
<feature type="compositionally biased region" description="Low complexity" evidence="1">
    <location>
        <begin position="186"/>
        <end position="218"/>
    </location>
</feature>
<evidence type="ECO:0000313" key="4">
    <source>
        <dbReference type="Proteomes" id="UP000008698"/>
    </source>
</evidence>
<dbReference type="GeneID" id="9536542"/>
<evidence type="ECO:0000256" key="1">
    <source>
        <dbReference type="SAM" id="MobiDB-lite"/>
    </source>
</evidence>
<dbReference type="RefSeq" id="XP_003004055.1">
    <property type="nucleotide sequence ID" value="XM_003004009.1"/>
</dbReference>
<reference evidence="4" key="1">
    <citation type="journal article" date="2011" name="PLoS Pathog.">
        <title>Comparative genomics yields insights into niche adaptation of plant vascular wilt pathogens.</title>
        <authorList>
            <person name="Klosterman S.J."/>
            <person name="Subbarao K.V."/>
            <person name="Kang S."/>
            <person name="Veronese P."/>
            <person name="Gold S.E."/>
            <person name="Thomma B.P.H.J."/>
            <person name="Chen Z."/>
            <person name="Henrissat B."/>
            <person name="Lee Y.-H."/>
            <person name="Park J."/>
            <person name="Garcia-Pedrajas M.D."/>
            <person name="Barbara D.J."/>
            <person name="Anchieta A."/>
            <person name="de Jonge R."/>
            <person name="Santhanam P."/>
            <person name="Maruthachalam K."/>
            <person name="Atallah Z."/>
            <person name="Amyotte S.G."/>
            <person name="Paz Z."/>
            <person name="Inderbitzin P."/>
            <person name="Hayes R.J."/>
            <person name="Heiman D.I."/>
            <person name="Young S."/>
            <person name="Zeng Q."/>
            <person name="Engels R."/>
            <person name="Galagan J."/>
            <person name="Cuomo C.A."/>
            <person name="Dobinson K.F."/>
            <person name="Ma L.-J."/>
        </authorList>
    </citation>
    <scope>NUCLEOTIDE SEQUENCE [LARGE SCALE GENOMIC DNA]</scope>
    <source>
        <strain evidence="4">VaMs.102 / ATCC MYA-4576 / FGSC 10136</strain>
    </source>
</reference>
<dbReference type="OMA" id="CEDASPM"/>
<feature type="chain" id="PRO_5003000803" evidence="2">
    <location>
        <begin position="18"/>
        <end position="392"/>
    </location>
</feature>
<dbReference type="OrthoDB" id="5069016at2759"/>
<dbReference type="EMBL" id="DS985219">
    <property type="protein sequence ID" value="EEY19059.1"/>
    <property type="molecule type" value="Genomic_DNA"/>
</dbReference>
<dbReference type="KEGG" id="val:VDBG_05168"/>